<dbReference type="Proteomes" id="UP000610203">
    <property type="component" value="Unassembled WGS sequence"/>
</dbReference>
<dbReference type="Pfam" id="PF21070">
    <property type="entry name" value="IcmF_helical"/>
    <property type="match status" value="1"/>
</dbReference>
<feature type="compositionally biased region" description="Low complexity" evidence="1">
    <location>
        <begin position="1339"/>
        <end position="1348"/>
    </location>
</feature>
<evidence type="ECO:0000259" key="6">
    <source>
        <dbReference type="Pfam" id="PF21070"/>
    </source>
</evidence>
<dbReference type="InterPro" id="IPR027417">
    <property type="entry name" value="P-loop_NTPase"/>
</dbReference>
<dbReference type="PANTHER" id="PTHR36153">
    <property type="entry name" value="INNER MEMBRANE PROTEIN-RELATED"/>
    <property type="match status" value="1"/>
</dbReference>
<dbReference type="InterPro" id="IPR009612">
    <property type="entry name" value="IcmF-rel"/>
</dbReference>
<dbReference type="EMBL" id="BMZR01000001">
    <property type="protein sequence ID" value="GHD26441.1"/>
    <property type="molecule type" value="Genomic_DNA"/>
</dbReference>
<feature type="compositionally biased region" description="Low complexity" evidence="1">
    <location>
        <begin position="1272"/>
        <end position="1284"/>
    </location>
</feature>
<evidence type="ECO:0000256" key="2">
    <source>
        <dbReference type="SAM" id="Phobius"/>
    </source>
</evidence>
<evidence type="ECO:0000259" key="4">
    <source>
        <dbReference type="Pfam" id="PF06761"/>
    </source>
</evidence>
<protein>
    <recommendedName>
        <fullName evidence="9">Type VI secretion system membrane subunit TssM</fullName>
    </recommendedName>
</protein>
<feature type="transmembrane region" description="Helical" evidence="2">
    <location>
        <begin position="36"/>
        <end position="57"/>
    </location>
</feature>
<feature type="compositionally biased region" description="Polar residues" evidence="1">
    <location>
        <begin position="1308"/>
        <end position="1317"/>
    </location>
</feature>
<feature type="region of interest" description="Disordered" evidence="1">
    <location>
        <begin position="1266"/>
        <end position="1355"/>
    </location>
</feature>
<feature type="domain" description="IcmF-related" evidence="4">
    <location>
        <begin position="498"/>
        <end position="841"/>
    </location>
</feature>
<feature type="compositionally biased region" description="Low complexity" evidence="1">
    <location>
        <begin position="1318"/>
        <end position="1329"/>
    </location>
</feature>
<feature type="transmembrane region" description="Helical" evidence="2">
    <location>
        <begin position="445"/>
        <end position="464"/>
    </location>
</feature>
<dbReference type="InterPro" id="IPR025743">
    <property type="entry name" value="TssM1_N"/>
</dbReference>
<feature type="domain" description="Type VI secretion system component TssM1 helical" evidence="6">
    <location>
        <begin position="1010"/>
        <end position="1098"/>
    </location>
</feature>
<dbReference type="Pfam" id="PF06761">
    <property type="entry name" value="IcmF-related"/>
    <property type="match status" value="1"/>
</dbReference>
<keyword evidence="8" id="KW-1185">Reference proteome</keyword>
<dbReference type="InterPro" id="IPR048677">
    <property type="entry name" value="TssM1_hel"/>
</dbReference>
<sequence length="1355" mass="150706">MFSRFFHLIYNPRVLLVLAIIVALVLLYDYVALQTFFVIIGVSITCLLLAWFGYYWWKKRKKAAAELADLVEDNNDEGANSVNSSAAKDENAQEVQALRQQMQDAIKTIRKSKIGDQTGKAALYELPWYMVIGNPAAGKSSAVLHSGLKFPFMEKTNKLSVQGVGGTRNCDWFFSTEGILLDTAGRYSAYEDDRSEWLSFLNLLKKNRPKAPINGIIIAVSIAELTKNDPSYALDLAKNLRSRVQDLTEQLEVYAPVYVVFTKMDLVSGFRDFFNDYEQEERGQVWGATIPYPEDPDSINISDVFEEHFGVLVNGLKDLSTTKLSLRHQRTVSPSLMTFPMEFQSLRPMIRTLMHALFEDNPFQFKPILRGFYFTSALQEGQVSSQMTLQMVQNYDLQPPAVPLSAQQEAADKPYFLHDLFSKVILKDKHLVKQHKNRNKRSHRALATLASVVVLCTAVGLWTWSYANNKQLTERVEADLQQVALMQKNANGDLQSQLESLTILQSRIEQLEGYDEDRPLSLSFGLYQGDKLKKKLLSEYYNGVGIIVLAPTKQNIERFLTDVNTNAADLKVQEAATSAVESETVSNDAYIQSDPTDVEDAYNALKAYLMLGNHEHLETSHLSDQMTRFWRTWLESNRADMPRDKMIRQAERILSFTLAHVDDPAFPLIQNDLGLVDKTRTTLSKASKGQPARERVYSEIKMRSSARFPSVTVAQITQDSANEVLLGSYVISGTFTKQAWESFVSDEIDRAATNRVVADDWVLATSSKDDLTLTGSPEQIRQYLVNRYKQEYIIEWKRFLSQVYIRDSKGFDDHALLLNQLSNATESPLKTLFETVDRQTQWDNKAANQPAANGSNSRRSFVNWFKQTILRQSPAELRQAEAAMNNGNNNSTNEAAIPASTGMVAQEFSSIHNLVTPREDNQDLSLLDNYLASLGDIRTRFNNIARSDDIGPDALLFASQTLSTEGSEMTKSLQILDEQILSQANSEIKQLVRPLLSEPLTRSFTMLLTPTKAEINKVWQAQVYKPFLDNLGNKYPFTANANLEATPAEIGQFFGEDGYVAKFVNETLSPFIIRRGDQISSKIWNGAGLGLNPKFVADFGRYFVNYTGGNAGSSSGASGGSATANQTTFQIMPLPVSGLTEYTIVVDGQQLRYRMGTQAWTTFVWPNPSSQPGASIRAKNYDGKDYTIFEEAGSFGVERLINSARRTELGDNIFEMAWSGDGITIPVRFRIISGSSSTASQGRSNNPFTGMKLPNEVIALGVTRTARPVTDNSAAANTSNSNNARESTGQNTEQTSTAPSVAGVLNLAPSTDANTDVNTSATTSNAQNTEDNSGNGAQTASSPTTATSEPRESTP</sequence>
<keyword evidence="2" id="KW-1133">Transmembrane helix</keyword>
<evidence type="ECO:0000259" key="3">
    <source>
        <dbReference type="Pfam" id="PF06744"/>
    </source>
</evidence>
<dbReference type="SUPFAM" id="SSF52540">
    <property type="entry name" value="P-loop containing nucleoside triphosphate hydrolases"/>
    <property type="match status" value="1"/>
</dbReference>
<keyword evidence="2" id="KW-0472">Membrane</keyword>
<name>A0ABQ3GM60_9GAMM</name>
<evidence type="ECO:0000259" key="5">
    <source>
        <dbReference type="Pfam" id="PF14331"/>
    </source>
</evidence>
<dbReference type="InterPro" id="IPR010623">
    <property type="entry name" value="IcmF_C"/>
</dbReference>
<dbReference type="Pfam" id="PF14331">
    <property type="entry name" value="IcmF-related_N"/>
    <property type="match status" value="1"/>
</dbReference>
<organism evidence="7 8">
    <name type="scientific">Psychrobacter glaciei</name>
    <dbReference type="NCBI Taxonomy" id="619771"/>
    <lineage>
        <taxon>Bacteria</taxon>
        <taxon>Pseudomonadati</taxon>
        <taxon>Pseudomonadota</taxon>
        <taxon>Gammaproteobacteria</taxon>
        <taxon>Moraxellales</taxon>
        <taxon>Moraxellaceae</taxon>
        <taxon>Psychrobacter</taxon>
    </lineage>
</organism>
<gene>
    <name evidence="7" type="ORF">GCM10016272_03330</name>
</gene>
<dbReference type="RefSeq" id="WP_189580749.1">
    <property type="nucleotide sequence ID" value="NZ_BMZR01000001.1"/>
</dbReference>
<evidence type="ECO:0000313" key="7">
    <source>
        <dbReference type="EMBL" id="GHD26441.1"/>
    </source>
</evidence>
<evidence type="ECO:0000313" key="8">
    <source>
        <dbReference type="Proteomes" id="UP000610203"/>
    </source>
</evidence>
<feature type="domain" description="Type VI secretion system IcmF C-terminal" evidence="3">
    <location>
        <begin position="1129"/>
        <end position="1231"/>
    </location>
</feature>
<feature type="transmembrane region" description="Helical" evidence="2">
    <location>
        <begin position="12"/>
        <end position="30"/>
    </location>
</feature>
<reference evidence="8" key="1">
    <citation type="journal article" date="2019" name="Int. J. Syst. Evol. Microbiol.">
        <title>The Global Catalogue of Microorganisms (GCM) 10K type strain sequencing project: providing services to taxonomists for standard genome sequencing and annotation.</title>
        <authorList>
            <consortium name="The Broad Institute Genomics Platform"/>
            <consortium name="The Broad Institute Genome Sequencing Center for Infectious Disease"/>
            <person name="Wu L."/>
            <person name="Ma J."/>
        </authorList>
    </citation>
    <scope>NUCLEOTIDE SEQUENCE [LARGE SCALE GENOMIC DNA]</scope>
    <source>
        <strain evidence="8">KCTC 42280</strain>
    </source>
</reference>
<evidence type="ECO:0008006" key="9">
    <source>
        <dbReference type="Google" id="ProtNLM"/>
    </source>
</evidence>
<dbReference type="Pfam" id="PF06744">
    <property type="entry name" value="IcmF_C"/>
    <property type="match status" value="1"/>
</dbReference>
<comment type="caution">
    <text evidence="7">The sequence shown here is derived from an EMBL/GenBank/DDBJ whole genome shotgun (WGS) entry which is preliminary data.</text>
</comment>
<feature type="compositionally biased region" description="Polar residues" evidence="1">
    <location>
        <begin position="1285"/>
        <end position="1299"/>
    </location>
</feature>
<dbReference type="InterPro" id="IPR053156">
    <property type="entry name" value="T6SS_TssM-like"/>
</dbReference>
<proteinExistence type="predicted"/>
<evidence type="ECO:0000256" key="1">
    <source>
        <dbReference type="SAM" id="MobiDB-lite"/>
    </source>
</evidence>
<dbReference type="NCBIfam" id="TIGR03348">
    <property type="entry name" value="VI_IcmF"/>
    <property type="match status" value="1"/>
</dbReference>
<keyword evidence="2" id="KW-0812">Transmembrane</keyword>
<dbReference type="InterPro" id="IPR017731">
    <property type="entry name" value="TssM1-like"/>
</dbReference>
<feature type="domain" description="Type VI secretion system component TssM1 N-terminal" evidence="5">
    <location>
        <begin position="191"/>
        <end position="447"/>
    </location>
</feature>
<dbReference type="PANTHER" id="PTHR36153:SF1">
    <property type="entry name" value="TYPE VI SECRETION SYSTEM COMPONENT TSSM1"/>
    <property type="match status" value="1"/>
</dbReference>
<accession>A0ABQ3GM60</accession>